<dbReference type="Gene3D" id="1.50.10.150">
    <property type="entry name" value="Voltage-dependent anion channel"/>
    <property type="match status" value="1"/>
</dbReference>
<feature type="transmembrane region" description="Helical" evidence="8">
    <location>
        <begin position="20"/>
        <end position="45"/>
    </location>
</feature>
<dbReference type="InterPro" id="IPR004695">
    <property type="entry name" value="SLAC1/Mae1/Ssu1/TehA"/>
</dbReference>
<evidence type="ECO:0000256" key="6">
    <source>
        <dbReference type="ARBA" id="ARBA00022989"/>
    </source>
</evidence>
<dbReference type="PANTHER" id="PTHR31686:SF1">
    <property type="entry name" value="SULFITE EFFLUX PUMP SSU1"/>
    <property type="match status" value="1"/>
</dbReference>
<dbReference type="PANTHER" id="PTHR31686">
    <property type="match status" value="1"/>
</dbReference>
<feature type="transmembrane region" description="Helical" evidence="8">
    <location>
        <begin position="234"/>
        <end position="253"/>
    </location>
</feature>
<evidence type="ECO:0000256" key="3">
    <source>
        <dbReference type="ARBA" id="ARBA00022448"/>
    </source>
</evidence>
<evidence type="ECO:0000256" key="1">
    <source>
        <dbReference type="ARBA" id="ARBA00004651"/>
    </source>
</evidence>
<keyword evidence="7 8" id="KW-0472">Membrane</keyword>
<feature type="transmembrane region" description="Helical" evidence="8">
    <location>
        <begin position="89"/>
        <end position="114"/>
    </location>
</feature>
<keyword evidence="4" id="KW-1003">Cell membrane</keyword>
<organism evidence="9 10">
    <name type="scientific">Pseudonocardia adelaidensis</name>
    <dbReference type="NCBI Taxonomy" id="648754"/>
    <lineage>
        <taxon>Bacteria</taxon>
        <taxon>Bacillati</taxon>
        <taxon>Actinomycetota</taxon>
        <taxon>Actinomycetes</taxon>
        <taxon>Pseudonocardiales</taxon>
        <taxon>Pseudonocardiaceae</taxon>
        <taxon>Pseudonocardia</taxon>
    </lineage>
</organism>
<evidence type="ECO:0000256" key="7">
    <source>
        <dbReference type="ARBA" id="ARBA00023136"/>
    </source>
</evidence>
<keyword evidence="3" id="KW-0813">Transport</keyword>
<comment type="similarity">
    <text evidence="2">Belongs to the tellurite-resistance/dicarboxylate transporter (TDT) family.</text>
</comment>
<feature type="transmembrane region" description="Helical" evidence="8">
    <location>
        <begin position="126"/>
        <end position="145"/>
    </location>
</feature>
<reference evidence="10" key="1">
    <citation type="journal article" date="2019" name="Int. J. Syst. Evol. Microbiol.">
        <title>The Global Catalogue of Microorganisms (GCM) 10K type strain sequencing project: providing services to taxonomists for standard genome sequencing and annotation.</title>
        <authorList>
            <consortium name="The Broad Institute Genomics Platform"/>
            <consortium name="The Broad Institute Genome Sequencing Center for Infectious Disease"/>
            <person name="Wu L."/>
            <person name="Ma J."/>
        </authorList>
    </citation>
    <scope>NUCLEOTIDE SEQUENCE [LARGE SCALE GENOMIC DNA]</scope>
    <source>
        <strain evidence="10">JCM 18302</strain>
    </source>
</reference>
<keyword evidence="10" id="KW-1185">Reference proteome</keyword>
<evidence type="ECO:0008006" key="11">
    <source>
        <dbReference type="Google" id="ProtNLM"/>
    </source>
</evidence>
<feature type="transmembrane region" description="Helical" evidence="8">
    <location>
        <begin position="165"/>
        <end position="188"/>
    </location>
</feature>
<dbReference type="Pfam" id="PF03595">
    <property type="entry name" value="SLAC1"/>
    <property type="match status" value="1"/>
</dbReference>
<accession>A0ABP9P8U9</accession>
<dbReference type="Proteomes" id="UP001500804">
    <property type="component" value="Unassembled WGS sequence"/>
</dbReference>
<name>A0ABP9P8U9_9PSEU</name>
<dbReference type="EMBL" id="BAABJO010000060">
    <property type="protein sequence ID" value="GAA5142439.1"/>
    <property type="molecule type" value="Genomic_DNA"/>
</dbReference>
<keyword evidence="6 8" id="KW-1133">Transmembrane helix</keyword>
<sequence>MVAGTAVLGERLYEQRVETVAIVLLALAALGWLALGYAVPTLIVFTSAKSGIADADGTWLLWVVATQGISTGTSMVAPPTGRAGEAAAAVAVTTWAVGVVLYVVLLTLLLVRLLTAPARPHQVTTPYWIIMGATAISVLAGSRILELDRGLPVVRLAVPVVEGTSLLLWSFGTWTIPLLVLLGVWRHLLRGDRLAYGPQLWALVFPLGMYSVATAEFGSVTGLQFLTDMARIEFWPALAAWVLVFAAMITWLARVMSRRGPRRERPRHP</sequence>
<protein>
    <recommendedName>
        <fullName evidence="11">Tellurite resistance protein TehA-like permease</fullName>
    </recommendedName>
</protein>
<evidence type="ECO:0000256" key="5">
    <source>
        <dbReference type="ARBA" id="ARBA00022692"/>
    </source>
</evidence>
<comment type="subcellular location">
    <subcellularLocation>
        <location evidence="1">Cell membrane</location>
        <topology evidence="1">Multi-pass membrane protein</topology>
    </subcellularLocation>
</comment>
<evidence type="ECO:0000313" key="9">
    <source>
        <dbReference type="EMBL" id="GAA5142439.1"/>
    </source>
</evidence>
<dbReference type="InterPro" id="IPR038665">
    <property type="entry name" value="Voltage-dep_anion_channel_sf"/>
</dbReference>
<keyword evidence="5 8" id="KW-0812">Transmembrane</keyword>
<evidence type="ECO:0000256" key="4">
    <source>
        <dbReference type="ARBA" id="ARBA00022475"/>
    </source>
</evidence>
<gene>
    <name evidence="9" type="ORF">GCM10023320_82710</name>
</gene>
<evidence type="ECO:0000313" key="10">
    <source>
        <dbReference type="Proteomes" id="UP001500804"/>
    </source>
</evidence>
<evidence type="ECO:0000256" key="8">
    <source>
        <dbReference type="SAM" id="Phobius"/>
    </source>
</evidence>
<comment type="caution">
    <text evidence="9">The sequence shown here is derived from an EMBL/GenBank/DDBJ whole genome shotgun (WGS) entry which is preliminary data.</text>
</comment>
<evidence type="ECO:0000256" key="2">
    <source>
        <dbReference type="ARBA" id="ARBA00008566"/>
    </source>
</evidence>
<dbReference type="InterPro" id="IPR051629">
    <property type="entry name" value="Sulfite_efflux_TDT"/>
</dbReference>
<proteinExistence type="inferred from homology"/>
<feature type="transmembrane region" description="Helical" evidence="8">
    <location>
        <begin position="200"/>
        <end position="222"/>
    </location>
</feature>
<dbReference type="CDD" id="cd09319">
    <property type="entry name" value="TDT_like_1"/>
    <property type="match status" value="1"/>
</dbReference>